<keyword evidence="5" id="KW-0539">Nucleus</keyword>
<evidence type="ECO:0000256" key="3">
    <source>
        <dbReference type="ARBA" id="ARBA00022737"/>
    </source>
</evidence>
<evidence type="ECO:0000256" key="6">
    <source>
        <dbReference type="PROSITE-ProRule" id="PRU00176"/>
    </source>
</evidence>
<dbReference type="CDD" id="cd00590">
    <property type="entry name" value="RRM_SF"/>
    <property type="match status" value="1"/>
</dbReference>
<dbReference type="GO" id="GO:0006397">
    <property type="term" value="P:mRNA processing"/>
    <property type="evidence" value="ECO:0007669"/>
    <property type="project" value="UniProtKB-KW"/>
</dbReference>
<dbReference type="AlphaFoldDB" id="A0A0V0QSV7"/>
<comment type="subcellular location">
    <subcellularLocation>
        <location evidence="1">Nucleus</location>
    </subcellularLocation>
</comment>
<name>A0A0V0QSV7_PSEPJ</name>
<reference evidence="8 9" key="1">
    <citation type="journal article" date="2015" name="Sci. Rep.">
        <title>Genome of the facultative scuticociliatosis pathogen Pseudocohnilembus persalinus provides insight into its virulence through horizontal gene transfer.</title>
        <authorList>
            <person name="Xiong J."/>
            <person name="Wang G."/>
            <person name="Cheng J."/>
            <person name="Tian M."/>
            <person name="Pan X."/>
            <person name="Warren A."/>
            <person name="Jiang C."/>
            <person name="Yuan D."/>
            <person name="Miao W."/>
        </authorList>
    </citation>
    <scope>NUCLEOTIDE SEQUENCE [LARGE SCALE GENOMIC DNA]</scope>
    <source>
        <strain evidence="8">36N120E</strain>
    </source>
</reference>
<dbReference type="InterPro" id="IPR035979">
    <property type="entry name" value="RBD_domain_sf"/>
</dbReference>
<evidence type="ECO:0000256" key="2">
    <source>
        <dbReference type="ARBA" id="ARBA00022664"/>
    </source>
</evidence>
<dbReference type="GO" id="GO:0003729">
    <property type="term" value="F:mRNA binding"/>
    <property type="evidence" value="ECO:0007669"/>
    <property type="project" value="TreeGrafter"/>
</dbReference>
<keyword evidence="3" id="KW-0677">Repeat</keyword>
<evidence type="ECO:0000313" key="9">
    <source>
        <dbReference type="Proteomes" id="UP000054937"/>
    </source>
</evidence>
<organism evidence="8 9">
    <name type="scientific">Pseudocohnilembus persalinus</name>
    <name type="common">Ciliate</name>
    <dbReference type="NCBI Taxonomy" id="266149"/>
    <lineage>
        <taxon>Eukaryota</taxon>
        <taxon>Sar</taxon>
        <taxon>Alveolata</taxon>
        <taxon>Ciliophora</taxon>
        <taxon>Intramacronucleata</taxon>
        <taxon>Oligohymenophorea</taxon>
        <taxon>Scuticociliatia</taxon>
        <taxon>Philasterida</taxon>
        <taxon>Pseudocohnilembidae</taxon>
        <taxon>Pseudocohnilembus</taxon>
    </lineage>
</organism>
<dbReference type="Gene3D" id="3.30.70.330">
    <property type="match status" value="1"/>
</dbReference>
<dbReference type="Proteomes" id="UP000054937">
    <property type="component" value="Unassembled WGS sequence"/>
</dbReference>
<dbReference type="Gene3D" id="4.10.1000.40">
    <property type="match status" value="1"/>
</dbReference>
<dbReference type="InterPro" id="IPR012677">
    <property type="entry name" value="Nucleotide-bd_a/b_plait_sf"/>
</dbReference>
<dbReference type="SMART" id="SM00360">
    <property type="entry name" value="RRM"/>
    <property type="match status" value="1"/>
</dbReference>
<dbReference type="PANTHER" id="PTHR23003">
    <property type="entry name" value="RNA RECOGNITION MOTIF RRM DOMAIN CONTAINING PROTEIN"/>
    <property type="match status" value="1"/>
</dbReference>
<gene>
    <name evidence="8" type="ORF">PPERSA_00692</name>
</gene>
<evidence type="ECO:0000313" key="8">
    <source>
        <dbReference type="EMBL" id="KRX05391.1"/>
    </source>
</evidence>
<dbReference type="GO" id="GO:0005634">
    <property type="term" value="C:nucleus"/>
    <property type="evidence" value="ECO:0007669"/>
    <property type="project" value="UniProtKB-SubCell"/>
</dbReference>
<evidence type="ECO:0000256" key="5">
    <source>
        <dbReference type="ARBA" id="ARBA00023242"/>
    </source>
</evidence>
<dbReference type="GO" id="GO:0005737">
    <property type="term" value="C:cytoplasm"/>
    <property type="evidence" value="ECO:0007669"/>
    <property type="project" value="TreeGrafter"/>
</dbReference>
<dbReference type="EMBL" id="LDAU01000109">
    <property type="protein sequence ID" value="KRX05391.1"/>
    <property type="molecule type" value="Genomic_DNA"/>
</dbReference>
<comment type="caution">
    <text evidence="8">The sequence shown here is derived from an EMBL/GenBank/DDBJ whole genome shotgun (WGS) entry which is preliminary data.</text>
</comment>
<dbReference type="InterPro" id="IPR000504">
    <property type="entry name" value="RRM_dom"/>
</dbReference>
<keyword evidence="9" id="KW-1185">Reference proteome</keyword>
<feature type="domain" description="RRM" evidence="7">
    <location>
        <begin position="333"/>
        <end position="408"/>
    </location>
</feature>
<protein>
    <recommendedName>
        <fullName evidence="7">RRM domain-containing protein</fullName>
    </recommendedName>
</protein>
<evidence type="ECO:0000256" key="1">
    <source>
        <dbReference type="ARBA" id="ARBA00004123"/>
    </source>
</evidence>
<evidence type="ECO:0000256" key="4">
    <source>
        <dbReference type="ARBA" id="ARBA00022884"/>
    </source>
</evidence>
<accession>A0A0V0QSV7</accession>
<dbReference type="PROSITE" id="PS50102">
    <property type="entry name" value="RRM"/>
    <property type="match status" value="1"/>
</dbReference>
<dbReference type="SUPFAM" id="SSF54928">
    <property type="entry name" value="RNA-binding domain, RBD"/>
    <property type="match status" value="1"/>
</dbReference>
<dbReference type="PANTHER" id="PTHR23003:SF62">
    <property type="entry name" value="SERINE_ARGININE (SR)-TYPE SHUTTLING MRNA BINDING PROTEIN NPL3"/>
    <property type="match status" value="1"/>
</dbReference>
<dbReference type="Pfam" id="PF00076">
    <property type="entry name" value="RRM_1"/>
    <property type="match status" value="1"/>
</dbReference>
<evidence type="ECO:0000259" key="7">
    <source>
        <dbReference type="PROSITE" id="PS50102"/>
    </source>
</evidence>
<dbReference type="InterPro" id="IPR050374">
    <property type="entry name" value="RRT5_SRSF_SR"/>
</dbReference>
<proteinExistence type="predicted"/>
<keyword evidence="2" id="KW-0507">mRNA processing</keyword>
<keyword evidence="4 6" id="KW-0694">RNA-binding</keyword>
<sequence length="408" mass="48356">MPSWTQEEVVKFFNNSLRFQISGSDMEYFLTQTGFLQQDVSLNDAINLYCEKLNVPQEVQRNMHIIRKNRNLIAHESVQDINKNDVLELDYYDKNQVEQYKKYQETTKQIAESLQILKDKLENDDLLNQQELNKIKEQFEQEQDSQDETETWSRKEVKKLLQNVFRFRTFGLNMEKFLSQVQDLQKNQKNLTIYDGIEDYCETFNVPEKVKGVMHTIRMNRNLAFHEGYQKFDKEDLIGLNYYNSKEVEKYRKYLFLAQNSLKKWKIFIYKKKGMNSQQIAHKIIQEKLNAICAQKSDCRDNTCSKDHPDGKYCELGKNCRNYQCKFQHSSSLDIFVAGLAPNLEEEKIKELFQEKAGPITYLKYSVKNNKGVAFITFKDQNSYQQAFDLNSTSQFDGRKMYVKSSDR</sequence>
<dbReference type="InParanoid" id="A0A0V0QSV7"/>